<evidence type="ECO:0000313" key="9">
    <source>
        <dbReference type="EMBL" id="MFC4297283.1"/>
    </source>
</evidence>
<evidence type="ECO:0000256" key="2">
    <source>
        <dbReference type="ARBA" id="ARBA00022475"/>
    </source>
</evidence>
<comment type="function">
    <text evidence="7">Part of the tripartite ATP-independent periplasmic (TRAP) transport system.</text>
</comment>
<dbReference type="NCBIfam" id="TIGR00786">
    <property type="entry name" value="dctM"/>
    <property type="match status" value="1"/>
</dbReference>
<dbReference type="PANTHER" id="PTHR33362:SF5">
    <property type="entry name" value="C4-DICARBOXYLATE TRAP TRANSPORTER LARGE PERMEASE PROTEIN DCTM"/>
    <property type="match status" value="1"/>
</dbReference>
<dbReference type="Pfam" id="PF06808">
    <property type="entry name" value="DctM"/>
    <property type="match status" value="1"/>
</dbReference>
<feature type="transmembrane region" description="Helical" evidence="7">
    <location>
        <begin position="240"/>
        <end position="259"/>
    </location>
</feature>
<feature type="transmembrane region" description="Helical" evidence="7">
    <location>
        <begin position="358"/>
        <end position="380"/>
    </location>
</feature>
<dbReference type="PIRSF" id="PIRSF006066">
    <property type="entry name" value="HI0050"/>
    <property type="match status" value="1"/>
</dbReference>
<feature type="transmembrane region" description="Helical" evidence="7">
    <location>
        <begin position="335"/>
        <end position="352"/>
    </location>
</feature>
<evidence type="ECO:0000313" key="10">
    <source>
        <dbReference type="Proteomes" id="UP001595756"/>
    </source>
</evidence>
<keyword evidence="2" id="KW-1003">Cell membrane</keyword>
<keyword evidence="3 7" id="KW-0997">Cell inner membrane</keyword>
<feature type="transmembrane region" description="Helical" evidence="7">
    <location>
        <begin position="312"/>
        <end position="330"/>
    </location>
</feature>
<feature type="transmembrane region" description="Helical" evidence="7">
    <location>
        <begin position="271"/>
        <end position="292"/>
    </location>
</feature>
<feature type="transmembrane region" description="Helical" evidence="7">
    <location>
        <begin position="166"/>
        <end position="191"/>
    </location>
</feature>
<feature type="transmembrane region" description="Helical" evidence="7">
    <location>
        <begin position="101"/>
        <end position="122"/>
    </location>
</feature>
<evidence type="ECO:0000256" key="1">
    <source>
        <dbReference type="ARBA" id="ARBA00004429"/>
    </source>
</evidence>
<feature type="transmembrane region" description="Helical" evidence="7">
    <location>
        <begin position="392"/>
        <end position="415"/>
    </location>
</feature>
<dbReference type="EMBL" id="JBHSDY010000002">
    <property type="protein sequence ID" value="MFC4297283.1"/>
    <property type="molecule type" value="Genomic_DNA"/>
</dbReference>
<sequence>MTLALVIALLALLFLGVPVAFSLAGATLFAIFFFTDMSALVVGQKMFSALDSFPLLAIPLFILAGKLMETGGISSRLIKLASAYCGHISGGYAASGVVACMFFGAISGSSAASVAAIGAILIPAMVAKGYSPRFAAASIAVSGELSAIIPPSIPLIVYGVVAKVSIGTLFIAGIVPGVLLGLSLMFTVYVIAKIKGFDEGARKSTWKEKIDAVYDALLALLMPVIILGGIYSGIFTPTEAAAVAVVYSFVVSVFVYKELSLKSLGRVFGDAALTTAVIMIIVAGAGLMSWFLTVNMIPQSAAEVLVDISTNVVVFLLIVNVILLVVGMFFESTSAILILAPIFVPVAAQFGVDPVHFGMIMIVNLAIGMVTPPVGVNLFVSCQIAKLSLEEISKGLIPFFATLVINLAIVTYLPAVSTWLPGLMK</sequence>
<proteinExistence type="inferred from homology"/>
<gene>
    <name evidence="9" type="ORF">ACFO0J_04420</name>
</gene>
<comment type="subunit">
    <text evidence="7">The complex comprises the extracytoplasmic solute receptor protein and the two transmembrane proteins.</text>
</comment>
<organism evidence="9 10">
    <name type="scientific">Castellaniella hirudinis</name>
    <dbReference type="NCBI Taxonomy" id="1144617"/>
    <lineage>
        <taxon>Bacteria</taxon>
        <taxon>Pseudomonadati</taxon>
        <taxon>Pseudomonadota</taxon>
        <taxon>Betaproteobacteria</taxon>
        <taxon>Burkholderiales</taxon>
        <taxon>Alcaligenaceae</taxon>
        <taxon>Castellaniella</taxon>
    </lineage>
</organism>
<comment type="caution">
    <text evidence="9">The sequence shown here is derived from an EMBL/GenBank/DDBJ whole genome shotgun (WGS) entry which is preliminary data.</text>
</comment>
<dbReference type="InterPro" id="IPR004681">
    <property type="entry name" value="TRAP_DctM"/>
</dbReference>
<evidence type="ECO:0000256" key="3">
    <source>
        <dbReference type="ARBA" id="ARBA00022519"/>
    </source>
</evidence>
<feature type="transmembrane region" description="Helical" evidence="7">
    <location>
        <begin position="77"/>
        <end position="95"/>
    </location>
</feature>
<comment type="similarity">
    <text evidence="7">Belongs to the TRAP transporter large permease family.</text>
</comment>
<dbReference type="RefSeq" id="WP_376811835.1">
    <property type="nucleotide sequence ID" value="NZ_JBHSDY010000002.1"/>
</dbReference>
<protein>
    <recommendedName>
        <fullName evidence="7">TRAP transporter large permease protein</fullName>
    </recommendedName>
</protein>
<keyword evidence="7" id="KW-0813">Transport</keyword>
<keyword evidence="5 7" id="KW-1133">Transmembrane helix</keyword>
<feature type="transmembrane region" description="Helical" evidence="7">
    <location>
        <begin position="212"/>
        <end position="234"/>
    </location>
</feature>
<feature type="transmembrane region" description="Helical" evidence="7">
    <location>
        <begin position="134"/>
        <end position="160"/>
    </location>
</feature>
<dbReference type="Proteomes" id="UP001595756">
    <property type="component" value="Unassembled WGS sequence"/>
</dbReference>
<feature type="domain" description="TRAP C4-dicarboxylate transport system permease DctM subunit" evidence="8">
    <location>
        <begin position="6"/>
        <end position="415"/>
    </location>
</feature>
<dbReference type="PANTHER" id="PTHR33362">
    <property type="entry name" value="SIALIC ACID TRAP TRANSPORTER PERMEASE PROTEIN SIAT-RELATED"/>
    <property type="match status" value="1"/>
</dbReference>
<keyword evidence="4 7" id="KW-0812">Transmembrane</keyword>
<evidence type="ECO:0000256" key="4">
    <source>
        <dbReference type="ARBA" id="ARBA00022692"/>
    </source>
</evidence>
<evidence type="ECO:0000256" key="5">
    <source>
        <dbReference type="ARBA" id="ARBA00022989"/>
    </source>
</evidence>
<evidence type="ECO:0000259" key="8">
    <source>
        <dbReference type="Pfam" id="PF06808"/>
    </source>
</evidence>
<reference evidence="10" key="1">
    <citation type="journal article" date="2019" name="Int. J. Syst. Evol. Microbiol.">
        <title>The Global Catalogue of Microorganisms (GCM) 10K type strain sequencing project: providing services to taxonomists for standard genome sequencing and annotation.</title>
        <authorList>
            <consortium name="The Broad Institute Genomics Platform"/>
            <consortium name="The Broad Institute Genome Sequencing Center for Infectious Disease"/>
            <person name="Wu L."/>
            <person name="Ma J."/>
        </authorList>
    </citation>
    <scope>NUCLEOTIDE SEQUENCE [LARGE SCALE GENOMIC DNA]</scope>
    <source>
        <strain evidence="10">CGMCC 1.19029</strain>
    </source>
</reference>
<keyword evidence="10" id="KW-1185">Reference proteome</keyword>
<comment type="subcellular location">
    <subcellularLocation>
        <location evidence="1 7">Cell inner membrane</location>
        <topology evidence="1 7">Multi-pass membrane protein</topology>
    </subcellularLocation>
</comment>
<keyword evidence="6 7" id="KW-0472">Membrane</keyword>
<dbReference type="InterPro" id="IPR010656">
    <property type="entry name" value="DctM"/>
</dbReference>
<evidence type="ECO:0000256" key="7">
    <source>
        <dbReference type="RuleBase" id="RU369079"/>
    </source>
</evidence>
<accession>A0ABV8RVQ2</accession>
<evidence type="ECO:0000256" key="6">
    <source>
        <dbReference type="ARBA" id="ARBA00023136"/>
    </source>
</evidence>
<name>A0ABV8RVQ2_9BURK</name>